<feature type="transmembrane region" description="Helical" evidence="1">
    <location>
        <begin position="84"/>
        <end position="106"/>
    </location>
</feature>
<dbReference type="PANTHER" id="PTHR37810:SF5">
    <property type="entry name" value="IMMUNITY PROTEIN SDPI"/>
    <property type="match status" value="1"/>
</dbReference>
<feature type="domain" description="DUF1648" evidence="2">
    <location>
        <begin position="13"/>
        <end position="57"/>
    </location>
</feature>
<dbReference type="OrthoDB" id="9808690at2"/>
<proteinExistence type="predicted"/>
<name>A0A267MNZ5_9FIRM</name>
<reference evidence="3 4" key="1">
    <citation type="submission" date="2017-06" db="EMBL/GenBank/DDBJ databases">
        <title>Draft genome sequence of anaerobic fermentative bacterium Anaeromicrobium sediminis DY2726D isolated from West Pacific Ocean sediments.</title>
        <authorList>
            <person name="Zeng X."/>
        </authorList>
    </citation>
    <scope>NUCLEOTIDE SEQUENCE [LARGE SCALE GENOMIC DNA]</scope>
    <source>
        <strain evidence="3 4">DY2726D</strain>
    </source>
</reference>
<dbReference type="Pfam" id="PF13630">
    <property type="entry name" value="SdpI"/>
    <property type="match status" value="1"/>
</dbReference>
<keyword evidence="1" id="KW-0812">Transmembrane</keyword>
<dbReference type="AlphaFoldDB" id="A0A267MNZ5"/>
<evidence type="ECO:0000256" key="1">
    <source>
        <dbReference type="SAM" id="Phobius"/>
    </source>
</evidence>
<dbReference type="PANTHER" id="PTHR37810">
    <property type="entry name" value="IMMUNITY PROTEIN SDPI"/>
    <property type="match status" value="1"/>
</dbReference>
<accession>A0A267MNZ5</accession>
<feature type="transmembrane region" description="Helical" evidence="1">
    <location>
        <begin position="186"/>
        <end position="206"/>
    </location>
</feature>
<feature type="transmembrane region" description="Helical" evidence="1">
    <location>
        <begin position="162"/>
        <end position="180"/>
    </location>
</feature>
<feature type="transmembrane region" description="Helical" evidence="1">
    <location>
        <begin position="112"/>
        <end position="132"/>
    </location>
</feature>
<protein>
    <recommendedName>
        <fullName evidence="2">DUF1648 domain-containing protein</fullName>
    </recommendedName>
</protein>
<dbReference type="InterPro" id="IPR012867">
    <property type="entry name" value="DUF1648"/>
</dbReference>
<dbReference type="InterPro" id="IPR025962">
    <property type="entry name" value="SdpI/YhfL"/>
</dbReference>
<keyword evidence="4" id="KW-1185">Reference proteome</keyword>
<dbReference type="InterPro" id="IPR026272">
    <property type="entry name" value="SdpI"/>
</dbReference>
<keyword evidence="1" id="KW-0472">Membrane</keyword>
<evidence type="ECO:0000259" key="2">
    <source>
        <dbReference type="Pfam" id="PF07853"/>
    </source>
</evidence>
<keyword evidence="1" id="KW-1133">Transmembrane helix</keyword>
<dbReference type="GO" id="GO:0009636">
    <property type="term" value="P:response to toxic substance"/>
    <property type="evidence" value="ECO:0007669"/>
    <property type="project" value="TreeGrafter"/>
</dbReference>
<gene>
    <name evidence="3" type="ORF">CCE28_06070</name>
</gene>
<organism evidence="3 4">
    <name type="scientific">Anaeromicrobium sediminis</name>
    <dbReference type="NCBI Taxonomy" id="1478221"/>
    <lineage>
        <taxon>Bacteria</taxon>
        <taxon>Bacillati</taxon>
        <taxon>Bacillota</taxon>
        <taxon>Clostridia</taxon>
        <taxon>Peptostreptococcales</taxon>
        <taxon>Thermotaleaceae</taxon>
        <taxon>Anaeromicrobium</taxon>
    </lineage>
</organism>
<evidence type="ECO:0000313" key="3">
    <source>
        <dbReference type="EMBL" id="PAB60460.1"/>
    </source>
</evidence>
<dbReference type="Pfam" id="PF07853">
    <property type="entry name" value="DUF1648"/>
    <property type="match status" value="1"/>
</dbReference>
<dbReference type="Proteomes" id="UP000216024">
    <property type="component" value="Unassembled WGS sequence"/>
</dbReference>
<sequence length="212" mass="24140">MMKMKLNKIILFLIFISILGTLLVYNQLPDTIPKHWNMHGEIDAYGSKSFIFVLALLPLGMYLLKEFLPKIDPKRQSYTKHAKAFNITMAATIIFFLLLTWSTILISLGFNINMGVTIKIFVGILFMIIGNYMSQIRPNYFFGVKTPWTLANETVWKKTHRLSGFTFAIGGLILVFTSFLSGVASLYILIGVIAITVLIPTIYSYMEYKKIS</sequence>
<evidence type="ECO:0000313" key="4">
    <source>
        <dbReference type="Proteomes" id="UP000216024"/>
    </source>
</evidence>
<dbReference type="PIRSF" id="PIRSF038959">
    <property type="entry name" value="SdpI"/>
    <property type="match status" value="1"/>
</dbReference>
<feature type="transmembrane region" description="Helical" evidence="1">
    <location>
        <begin position="45"/>
        <end position="64"/>
    </location>
</feature>
<comment type="caution">
    <text evidence="3">The sequence shown here is derived from an EMBL/GenBank/DDBJ whole genome shotgun (WGS) entry which is preliminary data.</text>
</comment>
<dbReference type="EMBL" id="NIBG01000003">
    <property type="protein sequence ID" value="PAB60460.1"/>
    <property type="molecule type" value="Genomic_DNA"/>
</dbReference>